<evidence type="ECO:0000256" key="5">
    <source>
        <dbReference type="SAM" id="Phobius"/>
    </source>
</evidence>
<dbReference type="GO" id="GO:0016020">
    <property type="term" value="C:membrane"/>
    <property type="evidence" value="ECO:0007669"/>
    <property type="project" value="UniProtKB-SubCell"/>
</dbReference>
<protein>
    <recommendedName>
        <fullName evidence="8">Preprotein translocase subunit SecA</fullName>
    </recommendedName>
</protein>
<name>A0A1H3ABI2_9PSED</name>
<dbReference type="Gene3D" id="1.20.120.350">
    <property type="entry name" value="Voltage-gated potassium channels. Chain C"/>
    <property type="match status" value="1"/>
</dbReference>
<evidence type="ECO:0008006" key="8">
    <source>
        <dbReference type="Google" id="ProtNLM"/>
    </source>
</evidence>
<evidence type="ECO:0000313" key="7">
    <source>
        <dbReference type="Proteomes" id="UP000243778"/>
    </source>
</evidence>
<keyword evidence="7" id="KW-1185">Reference proteome</keyword>
<evidence type="ECO:0000256" key="1">
    <source>
        <dbReference type="ARBA" id="ARBA00004141"/>
    </source>
</evidence>
<keyword evidence="4 5" id="KW-0472">Membrane</keyword>
<sequence>MSAPAAAPAAASNRNLDGLHAAWEALVVLLVCANLALILFDGLFALAPLNQALQSVLPGFHAFYDSRIHAHFAFIDLCFVAIFLFDVLLGWAVAIAERRYARWYYYPFAHWYDVLGCIPLAGLRWLRVLRIGVLLIRLQRLGLIDMRRWALYGFFNRYWQLLLEELSDRVMVKLFSRLQQEIGASDDLSRRLINGVIRPRKQRLLDDLSRRLQGMLENGYRSNRGAIDGYVSGLVHQALMNNEELRRLRRLPLGSQFADSLDAALGDIVRRLLAGAVEGLQREQFKALAANLSDQFFEAWLYEDESTDLALEELLVDLIEVLKQQVLDRRWSRFVGPPAPSDLPR</sequence>
<dbReference type="InterPro" id="IPR027359">
    <property type="entry name" value="Volt_channel_dom_sf"/>
</dbReference>
<dbReference type="OrthoDB" id="974877at2"/>
<organism evidence="6 7">
    <name type="scientific">Pseudomonas kuykendallii</name>
    <dbReference type="NCBI Taxonomy" id="1007099"/>
    <lineage>
        <taxon>Bacteria</taxon>
        <taxon>Pseudomonadati</taxon>
        <taxon>Pseudomonadota</taxon>
        <taxon>Gammaproteobacteria</taxon>
        <taxon>Pseudomonadales</taxon>
        <taxon>Pseudomonadaceae</taxon>
        <taxon>Pseudomonas</taxon>
    </lineage>
</organism>
<dbReference type="EMBL" id="FNNU01000003">
    <property type="protein sequence ID" value="SDX26821.1"/>
    <property type="molecule type" value="Genomic_DNA"/>
</dbReference>
<dbReference type="SUPFAM" id="SSF81324">
    <property type="entry name" value="Voltage-gated potassium channels"/>
    <property type="match status" value="1"/>
</dbReference>
<accession>A0A1H3ABI2</accession>
<evidence type="ECO:0000256" key="2">
    <source>
        <dbReference type="ARBA" id="ARBA00022692"/>
    </source>
</evidence>
<keyword evidence="2 5" id="KW-0812">Transmembrane</keyword>
<dbReference type="Proteomes" id="UP000243778">
    <property type="component" value="Unassembled WGS sequence"/>
</dbReference>
<gene>
    <name evidence="6" type="ORF">SAMN05216287_2643</name>
</gene>
<feature type="transmembrane region" description="Helical" evidence="5">
    <location>
        <begin position="25"/>
        <end position="49"/>
    </location>
</feature>
<proteinExistence type="predicted"/>
<reference evidence="7" key="1">
    <citation type="submission" date="2016-10" db="EMBL/GenBank/DDBJ databases">
        <authorList>
            <person name="Varghese N."/>
            <person name="Submissions S."/>
        </authorList>
    </citation>
    <scope>NUCLEOTIDE SEQUENCE [LARGE SCALE GENOMIC DNA]</scope>
    <source>
        <strain evidence="7">NRRL B-59562</strain>
    </source>
</reference>
<feature type="transmembrane region" description="Helical" evidence="5">
    <location>
        <begin position="70"/>
        <end position="96"/>
    </location>
</feature>
<dbReference type="AlphaFoldDB" id="A0A1H3ABI2"/>
<evidence type="ECO:0000313" key="6">
    <source>
        <dbReference type="EMBL" id="SDX26821.1"/>
    </source>
</evidence>
<keyword evidence="3 5" id="KW-1133">Transmembrane helix</keyword>
<evidence type="ECO:0000256" key="3">
    <source>
        <dbReference type="ARBA" id="ARBA00022989"/>
    </source>
</evidence>
<comment type="subcellular location">
    <subcellularLocation>
        <location evidence="1">Membrane</location>
        <topology evidence="1">Multi-pass membrane protein</topology>
    </subcellularLocation>
</comment>
<evidence type="ECO:0000256" key="4">
    <source>
        <dbReference type="ARBA" id="ARBA00023136"/>
    </source>
</evidence>
<feature type="transmembrane region" description="Helical" evidence="5">
    <location>
        <begin position="108"/>
        <end position="126"/>
    </location>
</feature>
<dbReference type="STRING" id="1007099.SAMN05216287_2643"/>
<dbReference type="RefSeq" id="WP_090228863.1">
    <property type="nucleotide sequence ID" value="NZ_FNNU01000003.1"/>
</dbReference>